<sequence length="144" mass="16503">MVTKNAKDFRVDSVFDLYRIPYGSGGKICVPAEFVGITKNTEQNASCTLFIKTKYKHDSGKNVYIFIYNVDGGTAEKTVKEFMEAHHDSALTFARLRVQKRRDLSSRDYPFYFEARLADSELEFLNRDDTFVGKTTLDGFGLRE</sequence>
<gene>
    <name evidence="1" type="ORF">UNLARM2_0383</name>
</gene>
<proteinExistence type="predicted"/>
<organism evidence="1 2">
    <name type="scientific">Candidatus Micrarchaeum acidiphilum ARMAN-2</name>
    <dbReference type="NCBI Taxonomy" id="425595"/>
    <lineage>
        <taxon>Archaea</taxon>
        <taxon>Candidatus Micrarchaeota</taxon>
        <taxon>Candidatus Micrarchaeia</taxon>
        <taxon>Candidatus Micrarchaeales</taxon>
        <taxon>Candidatus Micrarchaeaceae</taxon>
        <taxon>Candidatus Micrarchaeum</taxon>
    </lineage>
</organism>
<dbReference type="Proteomes" id="UP000332487">
    <property type="component" value="Unassembled WGS sequence"/>
</dbReference>
<reference evidence="1 2" key="2">
    <citation type="journal article" date="2010" name="Proc. Natl. Acad. Sci. U.S.A.">
        <title>Enigmatic, ultrasmall, uncultivated Archaea.</title>
        <authorList>
            <person name="Baker B.J."/>
            <person name="Comolli L.R."/>
            <person name="Dick G.J."/>
            <person name="Hauser L.J."/>
            <person name="Hyatt D."/>
            <person name="Dill B.D."/>
            <person name="Land M.L."/>
            <person name="Verberkmoes N.C."/>
            <person name="Hettich R.L."/>
            <person name="Banfield J.F."/>
        </authorList>
    </citation>
    <scope>NUCLEOTIDE SEQUENCE [LARGE SCALE GENOMIC DNA]</scope>
    <source>
        <strain evidence="1">ARMAN-2</strain>
    </source>
</reference>
<accession>C7DH37</accession>
<dbReference type="EMBL" id="GG697240">
    <property type="protein sequence ID" value="EET89939.1"/>
    <property type="molecule type" value="Genomic_DNA"/>
</dbReference>
<evidence type="ECO:0000313" key="2">
    <source>
        <dbReference type="Proteomes" id="UP000332487"/>
    </source>
</evidence>
<protein>
    <submittedName>
        <fullName evidence="1">Uncharacterized protein</fullName>
    </submittedName>
</protein>
<dbReference type="AlphaFoldDB" id="C7DH37"/>
<reference evidence="1 2" key="1">
    <citation type="journal article" date="2009" name="Genome Biol.">
        <title>Community-wide analysis of microbial genome sequence signatures.</title>
        <authorList>
            <person name="Dick G.J."/>
            <person name="Andersson A.F."/>
            <person name="Baker B.J."/>
            <person name="Simmons S.L."/>
            <person name="Thomas B.C."/>
            <person name="Yelton A.P."/>
            <person name="Banfield J.F."/>
        </authorList>
    </citation>
    <scope>NUCLEOTIDE SEQUENCE [LARGE SCALE GENOMIC DNA]</scope>
    <source>
        <strain evidence="1">ARMAN-2</strain>
    </source>
</reference>
<name>C7DH37_MICA2</name>
<keyword evidence="2" id="KW-1185">Reference proteome</keyword>
<evidence type="ECO:0000313" key="1">
    <source>
        <dbReference type="EMBL" id="EET89939.1"/>
    </source>
</evidence>